<feature type="binding site" evidence="9">
    <location>
        <begin position="282"/>
        <end position="283"/>
    </location>
    <ligand>
        <name>FMN</name>
        <dbReference type="ChEBI" id="CHEBI:58210"/>
    </ligand>
</feature>
<evidence type="ECO:0000256" key="3">
    <source>
        <dbReference type="ARBA" id="ARBA00022630"/>
    </source>
</evidence>
<evidence type="ECO:0000256" key="8">
    <source>
        <dbReference type="ARBA" id="ARBA00023235"/>
    </source>
</evidence>
<feature type="binding site" evidence="9">
    <location>
        <position position="91"/>
    </location>
    <ligand>
        <name>FMN</name>
        <dbReference type="ChEBI" id="CHEBI:58210"/>
    </ligand>
</feature>
<evidence type="ECO:0000256" key="7">
    <source>
        <dbReference type="ARBA" id="ARBA00022857"/>
    </source>
</evidence>
<keyword evidence="12" id="KW-1185">Reference proteome</keyword>
<comment type="caution">
    <text evidence="9">Lacks conserved residue(s) required for the propagation of feature annotation.</text>
</comment>
<dbReference type="CDD" id="cd02811">
    <property type="entry name" value="IDI-2_FMN"/>
    <property type="match status" value="1"/>
</dbReference>
<dbReference type="PANTHER" id="PTHR43665:SF1">
    <property type="entry name" value="ISOPENTENYL-DIPHOSPHATE DELTA-ISOMERASE"/>
    <property type="match status" value="1"/>
</dbReference>
<protein>
    <recommendedName>
        <fullName evidence="9">Isopentenyl-diphosphate delta-isomerase</fullName>
        <shortName evidence="9">IPP isomerase</shortName>
        <ecNumber evidence="9">5.3.3.2</ecNumber>
    </recommendedName>
    <alternativeName>
        <fullName evidence="9">Isopentenyl diphosphate:dimethylallyl diphosphate isomerase</fullName>
    </alternativeName>
    <alternativeName>
        <fullName evidence="9">Isopentenyl pyrophosphate isomerase</fullName>
    </alternativeName>
    <alternativeName>
        <fullName evidence="9">Type 2 isopentenyl diphosphate isomerase</fullName>
        <shortName evidence="9">IDI-2</shortName>
    </alternativeName>
</protein>
<dbReference type="NCBIfam" id="TIGR02151">
    <property type="entry name" value="IPP_isom_2"/>
    <property type="match status" value="1"/>
</dbReference>
<feature type="binding site" evidence="9">
    <location>
        <position position="150"/>
    </location>
    <ligand>
        <name>substrate</name>
    </ligand>
</feature>
<feature type="binding site" evidence="9">
    <location>
        <position position="212"/>
    </location>
    <ligand>
        <name>FMN</name>
        <dbReference type="ChEBI" id="CHEBI:58210"/>
    </ligand>
</feature>
<dbReference type="GO" id="GO:0000287">
    <property type="term" value="F:magnesium ion binding"/>
    <property type="evidence" value="ECO:0007669"/>
    <property type="project" value="UniProtKB-UniRule"/>
</dbReference>
<proteinExistence type="inferred from homology"/>
<feature type="domain" description="FMN-dependent dehydrogenase" evidence="10">
    <location>
        <begin position="165"/>
        <end position="325"/>
    </location>
</feature>
<keyword evidence="5 9" id="KW-0479">Metal-binding</keyword>
<keyword evidence="6 9" id="KW-0460">Magnesium</keyword>
<dbReference type="Proteomes" id="UP000693672">
    <property type="component" value="Unassembled WGS sequence"/>
</dbReference>
<evidence type="ECO:0000256" key="4">
    <source>
        <dbReference type="ARBA" id="ARBA00022643"/>
    </source>
</evidence>
<dbReference type="RefSeq" id="WP_218091236.1">
    <property type="nucleotide sequence ID" value="NZ_CAJVAS010000004.1"/>
</dbReference>
<evidence type="ECO:0000259" key="10">
    <source>
        <dbReference type="Pfam" id="PF01070"/>
    </source>
</evidence>
<keyword evidence="8 9" id="KW-0413">Isomerase</keyword>
<dbReference type="HAMAP" id="MF_00354">
    <property type="entry name" value="Idi_2"/>
    <property type="match status" value="1"/>
</dbReference>
<reference evidence="11" key="1">
    <citation type="submission" date="2021-06" db="EMBL/GenBank/DDBJ databases">
        <authorList>
            <person name="Criscuolo A."/>
        </authorList>
    </citation>
    <scope>NUCLEOTIDE SEQUENCE</scope>
    <source>
        <strain evidence="11">CIP111600</strain>
    </source>
</reference>
<comment type="similarity">
    <text evidence="9">Belongs to the IPP isomerase type 2 family.</text>
</comment>
<accession>A0A916JXC9</accession>
<dbReference type="PIRSF" id="PIRSF003314">
    <property type="entry name" value="IPP_isomerase"/>
    <property type="match status" value="1"/>
</dbReference>
<comment type="cofactor">
    <cofactor evidence="9">
        <name>Mg(2+)</name>
        <dbReference type="ChEBI" id="CHEBI:18420"/>
    </cofactor>
</comment>
<evidence type="ECO:0000313" key="12">
    <source>
        <dbReference type="Proteomes" id="UP000693672"/>
    </source>
</evidence>
<dbReference type="AlphaFoldDB" id="A0A916JXC9"/>
<evidence type="ECO:0000256" key="5">
    <source>
        <dbReference type="ARBA" id="ARBA00022723"/>
    </source>
</evidence>
<name>A0A916JXC9_9BACL</name>
<evidence type="ECO:0000313" key="11">
    <source>
        <dbReference type="EMBL" id="CAG7611790.1"/>
    </source>
</evidence>
<dbReference type="GO" id="GO:0008299">
    <property type="term" value="P:isoprenoid biosynthetic process"/>
    <property type="evidence" value="ECO:0007669"/>
    <property type="project" value="UniProtKB-UniRule"/>
</dbReference>
<organism evidence="11 12">
    <name type="scientific">Paenibacillus solanacearum</name>
    <dbReference type="NCBI Taxonomy" id="2048548"/>
    <lineage>
        <taxon>Bacteria</taxon>
        <taxon>Bacillati</taxon>
        <taxon>Bacillota</taxon>
        <taxon>Bacilli</taxon>
        <taxon>Bacillales</taxon>
        <taxon>Paenibacillaceae</taxon>
        <taxon>Paenibacillus</taxon>
    </lineage>
</organism>
<feature type="binding site" evidence="9">
    <location>
        <begin position="61"/>
        <end position="63"/>
    </location>
    <ligand>
        <name>FMN</name>
        <dbReference type="ChEBI" id="CHEBI:58210"/>
    </ligand>
</feature>
<comment type="subunit">
    <text evidence="9">Homooctamer. Dimer of tetramers.</text>
</comment>
<keyword evidence="4 9" id="KW-0288">FMN</keyword>
<feature type="binding site" evidence="9">
    <location>
        <begin position="5"/>
        <end position="6"/>
    </location>
    <ligand>
        <name>substrate</name>
    </ligand>
</feature>
<evidence type="ECO:0000256" key="9">
    <source>
        <dbReference type="HAMAP-Rule" id="MF_00354"/>
    </source>
</evidence>
<keyword evidence="3 9" id="KW-0285">Flavoprotein</keyword>
<comment type="catalytic activity">
    <reaction evidence="9">
        <text>isopentenyl diphosphate = dimethylallyl diphosphate</text>
        <dbReference type="Rhea" id="RHEA:23284"/>
        <dbReference type="ChEBI" id="CHEBI:57623"/>
        <dbReference type="ChEBI" id="CHEBI:128769"/>
        <dbReference type="EC" id="5.3.3.2"/>
    </reaction>
</comment>
<feature type="binding site" evidence="9">
    <location>
        <position position="120"/>
    </location>
    <ligand>
        <name>FMN</name>
        <dbReference type="ChEBI" id="CHEBI:58210"/>
    </ligand>
</feature>
<evidence type="ECO:0000256" key="2">
    <source>
        <dbReference type="ARBA" id="ARBA00022490"/>
    </source>
</evidence>
<evidence type="ECO:0000256" key="6">
    <source>
        <dbReference type="ARBA" id="ARBA00022842"/>
    </source>
</evidence>
<comment type="subcellular location">
    <subcellularLocation>
        <location evidence="9">Cytoplasm</location>
    </subcellularLocation>
</comment>
<dbReference type="GO" id="GO:0005737">
    <property type="term" value="C:cytoplasm"/>
    <property type="evidence" value="ECO:0007669"/>
    <property type="project" value="UniProtKB-SubCell"/>
</dbReference>
<comment type="function">
    <text evidence="9">Involved in the biosynthesis of isoprenoids. Catalyzes the 1,3-allylic rearrangement of the homoallylic substrate isopentenyl (IPP) to its allylic isomer, dimethylallyl diphosphate (DMAPP).</text>
</comment>
<dbReference type="GO" id="GO:0070402">
    <property type="term" value="F:NADPH binding"/>
    <property type="evidence" value="ECO:0007669"/>
    <property type="project" value="UniProtKB-UniRule"/>
</dbReference>
<dbReference type="GO" id="GO:0010181">
    <property type="term" value="F:FMN binding"/>
    <property type="evidence" value="ECO:0007669"/>
    <property type="project" value="UniProtKB-UniRule"/>
</dbReference>
<sequence>MRIPRKLEHVHHALQLGPGGNNGFGGIKLLPNCLPGISSDQIALNSRIGELTLSSPIIINAMTGGANETEEINRELAVAAREAGLAMAVGSQMAAIKNPEMASSYQVVRKVNPNGLVFGNLGSEATVEQAKRAVDMLRADALQIHLNVMQELIMPEGDRQFNGMLERIGAIVRQVGVPVMVKEVGFGMVRESVETLLSLGVKMIDVGGAGGTNFAAIENARRGQPMGWLNDWGCNTAISLLEALEAKRRAKTDVSLIATGGIAQTADVCKALTLGASAVGIAGAFLKVQRTKGTAALIGRIGAMHDELRLLMTAMGAASIEALQSMPVVIGGETERWCGARGIATDAYARRNGYANEWKAIIKLHREPY</sequence>
<dbReference type="GO" id="GO:0004452">
    <property type="term" value="F:isopentenyl-diphosphate delta-isomerase activity"/>
    <property type="evidence" value="ECO:0007669"/>
    <property type="project" value="UniProtKB-UniRule"/>
</dbReference>
<keyword evidence="7 9" id="KW-0521">NADP</keyword>
<dbReference type="InterPro" id="IPR000262">
    <property type="entry name" value="FMN-dep_DH"/>
</dbReference>
<dbReference type="GO" id="GO:0016491">
    <property type="term" value="F:oxidoreductase activity"/>
    <property type="evidence" value="ECO:0007669"/>
    <property type="project" value="InterPro"/>
</dbReference>
<dbReference type="InterPro" id="IPR011179">
    <property type="entry name" value="IPdP_isomerase"/>
</dbReference>
<dbReference type="EMBL" id="CAJVAS010000004">
    <property type="protein sequence ID" value="CAG7611790.1"/>
    <property type="molecule type" value="Genomic_DNA"/>
</dbReference>
<evidence type="ECO:0000256" key="1">
    <source>
        <dbReference type="ARBA" id="ARBA00001917"/>
    </source>
</evidence>
<keyword evidence="9" id="KW-0414">Isoprene biosynthesis</keyword>
<gene>
    <name evidence="9 11" type="primary">fni</name>
    <name evidence="11" type="ORF">PAESOLCIP111_01435</name>
</gene>
<keyword evidence="2 9" id="KW-0963">Cytoplasm</keyword>
<comment type="cofactor">
    <cofactor evidence="1 9">
        <name>FMN</name>
        <dbReference type="ChEBI" id="CHEBI:58210"/>
    </cofactor>
</comment>
<dbReference type="PANTHER" id="PTHR43665">
    <property type="entry name" value="ISOPENTENYL-DIPHOSPHATE DELTA-ISOMERASE"/>
    <property type="match status" value="1"/>
</dbReference>
<dbReference type="Pfam" id="PF01070">
    <property type="entry name" value="FMN_dh"/>
    <property type="match status" value="1"/>
</dbReference>
<dbReference type="EC" id="5.3.3.2" evidence="9"/>
<comment type="cofactor">
    <cofactor evidence="9">
        <name>NADPH</name>
        <dbReference type="ChEBI" id="CHEBI:57783"/>
    </cofactor>
</comment>
<comment type="caution">
    <text evidence="11">The sequence shown here is derived from an EMBL/GenBank/DDBJ whole genome shotgun (WGS) entry which is preliminary data.</text>
</comment>
<feature type="binding site" evidence="9">
    <location>
        <position position="182"/>
    </location>
    <ligand>
        <name>FMN</name>
        <dbReference type="ChEBI" id="CHEBI:58210"/>
    </ligand>
</feature>
<feature type="binding site" evidence="9">
    <location>
        <position position="151"/>
    </location>
    <ligand>
        <name>Mg(2+)</name>
        <dbReference type="ChEBI" id="CHEBI:18420"/>
    </ligand>
</feature>